<evidence type="ECO:0000313" key="1">
    <source>
        <dbReference type="EMBL" id="KZV50381.1"/>
    </source>
</evidence>
<dbReference type="PANTHER" id="PTHR46481">
    <property type="entry name" value="ZINC FINGER BED DOMAIN-CONTAINING PROTEIN 4"/>
    <property type="match status" value="1"/>
</dbReference>
<reference evidence="1 2" key="1">
    <citation type="journal article" date="2015" name="Proc. Natl. Acad. Sci. U.S.A.">
        <title>The resurrection genome of Boea hygrometrica: A blueprint for survival of dehydration.</title>
        <authorList>
            <person name="Xiao L."/>
            <person name="Yang G."/>
            <person name="Zhang L."/>
            <person name="Yang X."/>
            <person name="Zhao S."/>
            <person name="Ji Z."/>
            <person name="Zhou Q."/>
            <person name="Hu M."/>
            <person name="Wang Y."/>
            <person name="Chen M."/>
            <person name="Xu Y."/>
            <person name="Jin H."/>
            <person name="Xiao X."/>
            <person name="Hu G."/>
            <person name="Bao F."/>
            <person name="Hu Y."/>
            <person name="Wan P."/>
            <person name="Li L."/>
            <person name="Deng X."/>
            <person name="Kuang T."/>
            <person name="Xiang C."/>
            <person name="Zhu J.K."/>
            <person name="Oliver M.J."/>
            <person name="He Y."/>
        </authorList>
    </citation>
    <scope>NUCLEOTIDE SEQUENCE [LARGE SCALE GENOMIC DNA]</scope>
    <source>
        <strain evidence="2">cv. XS01</strain>
    </source>
</reference>
<proteinExistence type="predicted"/>
<organism evidence="1 2">
    <name type="scientific">Dorcoceras hygrometricum</name>
    <dbReference type="NCBI Taxonomy" id="472368"/>
    <lineage>
        <taxon>Eukaryota</taxon>
        <taxon>Viridiplantae</taxon>
        <taxon>Streptophyta</taxon>
        <taxon>Embryophyta</taxon>
        <taxon>Tracheophyta</taxon>
        <taxon>Spermatophyta</taxon>
        <taxon>Magnoliopsida</taxon>
        <taxon>eudicotyledons</taxon>
        <taxon>Gunneridae</taxon>
        <taxon>Pentapetalae</taxon>
        <taxon>asterids</taxon>
        <taxon>lamiids</taxon>
        <taxon>Lamiales</taxon>
        <taxon>Gesneriaceae</taxon>
        <taxon>Didymocarpoideae</taxon>
        <taxon>Trichosporeae</taxon>
        <taxon>Loxocarpinae</taxon>
        <taxon>Dorcoceras</taxon>
    </lineage>
</organism>
<dbReference type="Proteomes" id="UP000250235">
    <property type="component" value="Unassembled WGS sequence"/>
</dbReference>
<accession>A0A2Z7CTJ7</accession>
<gene>
    <name evidence="1" type="ORF">F511_37143</name>
</gene>
<evidence type="ECO:0000313" key="2">
    <source>
        <dbReference type="Proteomes" id="UP000250235"/>
    </source>
</evidence>
<dbReference type="AlphaFoldDB" id="A0A2Z7CTJ7"/>
<sequence length="59" mass="7024">MVVTAHFLDCDWKLHKRIINFTKITSHNGEEIGKMVEVCLREEDTLIHTLIQYQEVLKR</sequence>
<dbReference type="OrthoDB" id="1816996at2759"/>
<dbReference type="PANTHER" id="PTHR46481:SF7">
    <property type="entry name" value="ZINC FINGER BED DOMAIN-CONTAINING PROTEIN RICESLEEPER 2-LIKE"/>
    <property type="match status" value="1"/>
</dbReference>
<keyword evidence="2" id="KW-1185">Reference proteome</keyword>
<name>A0A2Z7CTJ7_9LAMI</name>
<dbReference type="EMBL" id="KQ992447">
    <property type="protein sequence ID" value="KZV50381.1"/>
    <property type="molecule type" value="Genomic_DNA"/>
</dbReference>
<protein>
    <submittedName>
        <fullName evidence="1">Uncharacterized protein</fullName>
    </submittedName>
</protein>
<dbReference type="InterPro" id="IPR052035">
    <property type="entry name" value="ZnF_BED_domain_contain"/>
</dbReference>